<keyword evidence="6" id="KW-0969">Cilium</keyword>
<gene>
    <name evidence="6" type="ORF">V6243_01010</name>
</gene>
<reference evidence="6 7" key="1">
    <citation type="submission" date="2024-02" db="EMBL/GenBank/DDBJ databases">
        <title>Bacteria isolated from the canopy kelp, Nereocystis luetkeana.</title>
        <authorList>
            <person name="Pfister C.A."/>
            <person name="Younker I.T."/>
            <person name="Light S.H."/>
        </authorList>
    </citation>
    <scope>NUCLEOTIDE SEQUENCE [LARGE SCALE GENOMIC DNA]</scope>
    <source>
        <strain evidence="6 7">TI.5.07</strain>
    </source>
</reference>
<keyword evidence="6" id="KW-0966">Cell projection</keyword>
<sequence length="116" mass="12912">MIMEIDAPSVDEASALCDALFTQMSNMLVAARAGDWPGVIQGQTRYIEQMQSLRMPDSGSAEAREYLERQLKGLTSMEAELTTLLNARKAQLQEVLGDVGTRRKLARSYGHRQHLS</sequence>
<proteinExistence type="predicted"/>
<evidence type="ECO:0000256" key="3">
    <source>
        <dbReference type="ARBA" id="ARBA00022795"/>
    </source>
</evidence>
<keyword evidence="7" id="KW-1185">Reference proteome</keyword>
<keyword evidence="3" id="KW-1005">Bacterial flagellum biogenesis</keyword>
<dbReference type="Pfam" id="PF05400">
    <property type="entry name" value="FliT"/>
    <property type="match status" value="1"/>
</dbReference>
<keyword evidence="6" id="KW-0282">Flagellum</keyword>
<dbReference type="EMBL" id="JBAKAP010000001">
    <property type="protein sequence ID" value="MEL0615390.1"/>
    <property type="molecule type" value="Genomic_DNA"/>
</dbReference>
<keyword evidence="4" id="KW-0143">Chaperone</keyword>
<accession>A0ABU9GCF6</accession>
<evidence type="ECO:0000313" key="6">
    <source>
        <dbReference type="EMBL" id="MEL0615390.1"/>
    </source>
</evidence>
<dbReference type="RefSeq" id="WP_077376168.1">
    <property type="nucleotide sequence ID" value="NZ_CP017114.1"/>
</dbReference>
<dbReference type="Gene3D" id="1.20.58.380">
    <property type="entry name" value="Flagellar protein flit"/>
    <property type="match status" value="1"/>
</dbReference>
<dbReference type="InterPro" id="IPR008622">
    <property type="entry name" value="FliT"/>
</dbReference>
<protein>
    <recommendedName>
        <fullName evidence="5">Flagellar protein FliT</fullName>
    </recommendedName>
</protein>
<evidence type="ECO:0000256" key="5">
    <source>
        <dbReference type="ARBA" id="ARBA00093797"/>
    </source>
</evidence>
<comment type="caution">
    <text evidence="6">The sequence shown here is derived from an EMBL/GenBank/DDBJ whole genome shotgun (WGS) entry which is preliminary data.</text>
</comment>
<keyword evidence="2" id="KW-0963">Cytoplasm</keyword>
<comment type="subcellular location">
    <subcellularLocation>
        <location evidence="1">Cytoplasm</location>
        <location evidence="1">Cytosol</location>
    </subcellularLocation>
</comment>
<evidence type="ECO:0000313" key="7">
    <source>
        <dbReference type="Proteomes" id="UP001378242"/>
    </source>
</evidence>
<name>A0ABU9GCF6_COBMA</name>
<evidence type="ECO:0000256" key="1">
    <source>
        <dbReference type="ARBA" id="ARBA00004514"/>
    </source>
</evidence>
<evidence type="ECO:0000256" key="2">
    <source>
        <dbReference type="ARBA" id="ARBA00022490"/>
    </source>
</evidence>
<evidence type="ECO:0000256" key="4">
    <source>
        <dbReference type="ARBA" id="ARBA00023186"/>
    </source>
</evidence>
<dbReference type="GeneID" id="43177883"/>
<dbReference type="Proteomes" id="UP001378242">
    <property type="component" value="Unassembled WGS sequence"/>
</dbReference>
<organism evidence="6 7">
    <name type="scientific">Cobetia marina</name>
    <name type="common">Deleya marina</name>
    <dbReference type="NCBI Taxonomy" id="28258"/>
    <lineage>
        <taxon>Bacteria</taxon>
        <taxon>Pseudomonadati</taxon>
        <taxon>Pseudomonadota</taxon>
        <taxon>Gammaproteobacteria</taxon>
        <taxon>Oceanospirillales</taxon>
        <taxon>Halomonadaceae</taxon>
        <taxon>Cobetia</taxon>
    </lineage>
</organism>